<sequence>MLAVRGKRHILPQEISDIIPDLRGSVSVRDVFSELEVQRRVNDPLNRHRNSSDKVRRRIEAIPVGGGRFDLPEEHQLDCHKRLGTKHATASYGRIKWDAPAPTMTTRCTTPACGTFVHPEQNRGITLREAAALQTFPSDYDFEGDYGSIERQIGNAVPVRMASVLGVAVRRTLDM</sequence>
<evidence type="ECO:0000313" key="6">
    <source>
        <dbReference type="EMBL" id="BBJ43388.1"/>
    </source>
</evidence>
<reference evidence="6 7" key="1">
    <citation type="journal article" date="2020" name="Int. J. Syst. Evol. Microbiol.">
        <title>Reclassification of Streptomyces castelarensis and Streptomyces sporoclivatus as later heterotypic synonyms of Streptomyces antimycoticus.</title>
        <authorList>
            <person name="Komaki H."/>
            <person name="Tamura T."/>
        </authorList>
    </citation>
    <scope>NUCLEOTIDE SEQUENCE [LARGE SCALE GENOMIC DNA]</scope>
    <source>
        <strain evidence="6 7">NBRC 100767</strain>
    </source>
</reference>
<dbReference type="GO" id="GO:0009307">
    <property type="term" value="P:DNA restriction-modification system"/>
    <property type="evidence" value="ECO:0007669"/>
    <property type="project" value="UniProtKB-KW"/>
</dbReference>
<protein>
    <recommendedName>
        <fullName evidence="1">DNA (cytosine-5-)-methyltransferase</fullName>
        <ecNumber evidence="1">2.1.1.37</ecNumber>
    </recommendedName>
</protein>
<evidence type="ECO:0000256" key="4">
    <source>
        <dbReference type="ARBA" id="ARBA00022691"/>
    </source>
</evidence>
<dbReference type="PROSITE" id="PS00095">
    <property type="entry name" value="C5_MTASE_2"/>
    <property type="match status" value="1"/>
</dbReference>
<dbReference type="InterPro" id="IPR029063">
    <property type="entry name" value="SAM-dependent_MTases_sf"/>
</dbReference>
<dbReference type="EMBL" id="AP019620">
    <property type="protein sequence ID" value="BBJ43388.1"/>
    <property type="molecule type" value="Genomic_DNA"/>
</dbReference>
<dbReference type="Proteomes" id="UP000463951">
    <property type="component" value="Chromosome"/>
</dbReference>
<name>A0A499UTP7_9ACTN</name>
<keyword evidence="3" id="KW-0808">Transferase</keyword>
<dbReference type="Gene3D" id="3.90.120.10">
    <property type="entry name" value="DNA Methylase, subunit A, domain 2"/>
    <property type="match status" value="1"/>
</dbReference>
<evidence type="ECO:0000256" key="3">
    <source>
        <dbReference type="ARBA" id="ARBA00022679"/>
    </source>
</evidence>
<gene>
    <name evidence="6" type="ORF">SSPO_061060</name>
</gene>
<dbReference type="EC" id="2.1.1.37" evidence="1"/>
<dbReference type="Pfam" id="PF00145">
    <property type="entry name" value="DNA_methylase"/>
    <property type="match status" value="1"/>
</dbReference>
<dbReference type="SUPFAM" id="SSF53335">
    <property type="entry name" value="S-adenosyl-L-methionine-dependent methyltransferases"/>
    <property type="match status" value="1"/>
</dbReference>
<dbReference type="AlphaFoldDB" id="A0A499UTP7"/>
<dbReference type="GO" id="GO:0032259">
    <property type="term" value="P:methylation"/>
    <property type="evidence" value="ECO:0007669"/>
    <property type="project" value="UniProtKB-KW"/>
</dbReference>
<organism evidence="6 7">
    <name type="scientific">Streptomyces antimycoticus</name>
    <dbReference type="NCBI Taxonomy" id="68175"/>
    <lineage>
        <taxon>Bacteria</taxon>
        <taxon>Bacillati</taxon>
        <taxon>Actinomycetota</taxon>
        <taxon>Actinomycetes</taxon>
        <taxon>Kitasatosporales</taxon>
        <taxon>Streptomycetaceae</taxon>
        <taxon>Streptomyces</taxon>
        <taxon>Streptomyces violaceusniger group</taxon>
    </lineage>
</organism>
<evidence type="ECO:0000256" key="5">
    <source>
        <dbReference type="ARBA" id="ARBA00022747"/>
    </source>
</evidence>
<keyword evidence="4" id="KW-0949">S-adenosyl-L-methionine</keyword>
<dbReference type="InterPro" id="IPR031303">
    <property type="entry name" value="C5_meth_CS"/>
</dbReference>
<evidence type="ECO:0000256" key="2">
    <source>
        <dbReference type="ARBA" id="ARBA00022603"/>
    </source>
</evidence>
<evidence type="ECO:0000256" key="1">
    <source>
        <dbReference type="ARBA" id="ARBA00011975"/>
    </source>
</evidence>
<keyword evidence="5" id="KW-0680">Restriction system</keyword>
<dbReference type="REBASE" id="310704">
    <property type="entry name" value="M.Ssp100767ORF61050P"/>
</dbReference>
<dbReference type="PANTHER" id="PTHR10629">
    <property type="entry name" value="CYTOSINE-SPECIFIC METHYLTRANSFERASE"/>
    <property type="match status" value="1"/>
</dbReference>
<dbReference type="GO" id="GO:0003677">
    <property type="term" value="F:DNA binding"/>
    <property type="evidence" value="ECO:0007669"/>
    <property type="project" value="TreeGrafter"/>
</dbReference>
<proteinExistence type="predicted"/>
<dbReference type="InterPro" id="IPR001525">
    <property type="entry name" value="C5_MeTfrase"/>
</dbReference>
<keyword evidence="2" id="KW-0489">Methyltransferase</keyword>
<evidence type="ECO:0000313" key="7">
    <source>
        <dbReference type="Proteomes" id="UP000463951"/>
    </source>
</evidence>
<dbReference type="PANTHER" id="PTHR10629:SF52">
    <property type="entry name" value="DNA (CYTOSINE-5)-METHYLTRANSFERASE 1"/>
    <property type="match status" value="1"/>
</dbReference>
<dbReference type="GO" id="GO:0003886">
    <property type="term" value="F:DNA (cytosine-5-)-methyltransferase activity"/>
    <property type="evidence" value="ECO:0007669"/>
    <property type="project" value="UniProtKB-EC"/>
</dbReference>
<dbReference type="GO" id="GO:0044027">
    <property type="term" value="P:negative regulation of gene expression via chromosomal CpG island methylation"/>
    <property type="evidence" value="ECO:0007669"/>
    <property type="project" value="TreeGrafter"/>
</dbReference>
<accession>A0A499UTP7</accession>
<dbReference type="InterPro" id="IPR050390">
    <property type="entry name" value="C5-Methyltransferase"/>
</dbReference>